<dbReference type="SMART" id="SM00471">
    <property type="entry name" value="HDc"/>
    <property type="match status" value="1"/>
</dbReference>
<organism evidence="2 3">
    <name type="scientific">Candidatus Uhrbacteria bacterium RIFCSPLOWO2_02_FULL_48_18</name>
    <dbReference type="NCBI Taxonomy" id="1802408"/>
    <lineage>
        <taxon>Bacteria</taxon>
        <taxon>Candidatus Uhriibacteriota</taxon>
    </lineage>
</organism>
<feature type="domain" description="HD/PDEase" evidence="1">
    <location>
        <begin position="33"/>
        <end position="146"/>
    </location>
</feature>
<dbReference type="PANTHER" id="PTHR46246">
    <property type="entry name" value="GUANOSINE-3',5'-BIS(DIPHOSPHATE) 3'-PYROPHOSPHOHYDROLASE MESH1"/>
    <property type="match status" value="1"/>
</dbReference>
<dbReference type="GO" id="GO:0008893">
    <property type="term" value="F:guanosine-3',5'-bis(diphosphate) 3'-diphosphatase activity"/>
    <property type="evidence" value="ECO:0007669"/>
    <property type="project" value="TreeGrafter"/>
</dbReference>
<dbReference type="Proteomes" id="UP000176593">
    <property type="component" value="Unassembled WGS sequence"/>
</dbReference>
<proteinExistence type="predicted"/>
<accession>A0A1F7V9E1</accession>
<comment type="caution">
    <text evidence="2">The sequence shown here is derived from an EMBL/GenBank/DDBJ whole genome shotgun (WGS) entry which is preliminary data.</text>
</comment>
<dbReference type="Gene3D" id="1.10.3210.10">
    <property type="entry name" value="Hypothetical protein af1432"/>
    <property type="match status" value="1"/>
</dbReference>
<evidence type="ECO:0000313" key="2">
    <source>
        <dbReference type="EMBL" id="OGL87103.1"/>
    </source>
</evidence>
<sequence length="189" mass="22046">MTLEEAYEQFERLNPLAEALVMNKIKGTRKGLPDEKNYKHSLRVQKLVMDCHHWDDPDHDVFLAAILHDVIEDGGVTFDELRANGFSERTIELVQLCTHQLDVENKTERWVLMIAKLIEARDEDAWRIKLADLTDNLKQSRGLTVENRNFMVEVKAPLMLRLTEQYIFIGKAWGTLVEEMEKQHKDMIA</sequence>
<name>A0A1F7V9E1_9BACT</name>
<evidence type="ECO:0000259" key="1">
    <source>
        <dbReference type="SMART" id="SM00471"/>
    </source>
</evidence>
<reference evidence="2 3" key="1">
    <citation type="journal article" date="2016" name="Nat. Commun.">
        <title>Thousands of microbial genomes shed light on interconnected biogeochemical processes in an aquifer system.</title>
        <authorList>
            <person name="Anantharaman K."/>
            <person name="Brown C.T."/>
            <person name="Hug L.A."/>
            <person name="Sharon I."/>
            <person name="Castelle C.J."/>
            <person name="Probst A.J."/>
            <person name="Thomas B.C."/>
            <person name="Singh A."/>
            <person name="Wilkins M.J."/>
            <person name="Karaoz U."/>
            <person name="Brodie E.L."/>
            <person name="Williams K.H."/>
            <person name="Hubbard S.S."/>
            <person name="Banfield J.F."/>
        </authorList>
    </citation>
    <scope>NUCLEOTIDE SEQUENCE [LARGE SCALE GENOMIC DNA]</scope>
</reference>
<dbReference type="InterPro" id="IPR003607">
    <property type="entry name" value="HD/PDEase_dom"/>
</dbReference>
<gene>
    <name evidence="2" type="ORF">A3I41_04145</name>
</gene>
<dbReference type="InterPro" id="IPR052194">
    <property type="entry name" value="MESH1"/>
</dbReference>
<dbReference type="PANTHER" id="PTHR46246:SF1">
    <property type="entry name" value="GUANOSINE-3',5'-BIS(DIPHOSPHATE) 3'-PYROPHOSPHOHYDROLASE MESH1"/>
    <property type="match status" value="1"/>
</dbReference>
<protein>
    <recommendedName>
        <fullName evidence="1">HD/PDEase domain-containing protein</fullName>
    </recommendedName>
</protein>
<dbReference type="SUPFAM" id="SSF109604">
    <property type="entry name" value="HD-domain/PDEase-like"/>
    <property type="match status" value="1"/>
</dbReference>
<evidence type="ECO:0000313" key="3">
    <source>
        <dbReference type="Proteomes" id="UP000176593"/>
    </source>
</evidence>
<dbReference type="AlphaFoldDB" id="A0A1F7V9E1"/>
<dbReference type="EMBL" id="MGEQ01000003">
    <property type="protein sequence ID" value="OGL87103.1"/>
    <property type="molecule type" value="Genomic_DNA"/>
</dbReference>